<dbReference type="SMART" id="SM00256">
    <property type="entry name" value="FBOX"/>
    <property type="match status" value="1"/>
</dbReference>
<dbReference type="InterPro" id="IPR036047">
    <property type="entry name" value="F-box-like_dom_sf"/>
</dbReference>
<reference evidence="2" key="2">
    <citation type="submission" date="2022-10" db="EMBL/GenBank/DDBJ databases">
        <authorList>
            <consortium name="ENA_rothamsted_submissions"/>
            <consortium name="culmorum"/>
            <person name="King R."/>
        </authorList>
    </citation>
    <scope>NUCLEOTIDE SEQUENCE</scope>
</reference>
<dbReference type="Gene3D" id="3.80.10.10">
    <property type="entry name" value="Ribonuclease Inhibitor"/>
    <property type="match status" value="1"/>
</dbReference>
<dbReference type="SUPFAM" id="SSF81383">
    <property type="entry name" value="F-box domain"/>
    <property type="match status" value="1"/>
</dbReference>
<evidence type="ECO:0000313" key="2">
    <source>
        <dbReference type="EMBL" id="CAH1735155.1"/>
    </source>
</evidence>
<dbReference type="OrthoDB" id="10456850at2759"/>
<dbReference type="EMBL" id="OU895880">
    <property type="protein sequence ID" value="CAH1735155.1"/>
    <property type="molecule type" value="Genomic_DNA"/>
</dbReference>
<protein>
    <recommendedName>
        <fullName evidence="1">F-box domain-containing protein</fullName>
    </recommendedName>
</protein>
<dbReference type="Pfam" id="PF12937">
    <property type="entry name" value="F-box-like"/>
    <property type="match status" value="1"/>
</dbReference>
<accession>A0A9P0J9U2</accession>
<feature type="domain" description="F-box" evidence="1">
    <location>
        <begin position="1"/>
        <end position="44"/>
    </location>
</feature>
<sequence>MELPTEILVNILNYLDVPSLKQCLLVSRHFHNLIFNSSNLMRKLLIILNENSLLKKLEFIKNNGRCLRCLEITDHGHYLIKLLTHMPNISTLKISDNQFQYQVNQQAMRAIEGICEDIGHDFSALQELTIESNNPFVTEQLLSQFYSCSTLKSFNLICKMFDINQATKIVLLRKFLMNQLDLKELTLATMTKNDEIFENFDKMNFKLKKFTIGWDWENRRENFHENCQNFCRFLRHQEEILEELSFGHCGVADNLTERTKIKLFERMMIENLQNFNFLEVFDEENLKFERLQNFQHIQNYQKFNFKKLRKLKIWWFDKRIERLTSCSNIEFLDILYHNSLLNMHQWLKINDKFPNLKILKIQYYSDISDDFLRLTNQNYEQIFKILPNLVQLQVNTFGYSTIRYKKNQDRSINVKIYSLVTNPSTKIRLEDLRAVLGKTEAKYVNDKEFEKLLGI</sequence>
<keyword evidence="3" id="KW-1185">Reference proteome</keyword>
<reference evidence="2" key="1">
    <citation type="submission" date="2022-01" db="EMBL/GenBank/DDBJ databases">
        <authorList>
            <person name="King R."/>
        </authorList>
    </citation>
    <scope>NUCLEOTIDE SEQUENCE</scope>
</reference>
<dbReference type="PROSITE" id="PS50181">
    <property type="entry name" value="FBOX"/>
    <property type="match status" value="1"/>
</dbReference>
<evidence type="ECO:0000313" key="3">
    <source>
        <dbReference type="Proteomes" id="UP001153620"/>
    </source>
</evidence>
<dbReference type="InterPro" id="IPR032675">
    <property type="entry name" value="LRR_dom_sf"/>
</dbReference>
<dbReference type="InterPro" id="IPR001810">
    <property type="entry name" value="F-box_dom"/>
</dbReference>
<dbReference type="CDD" id="cd09917">
    <property type="entry name" value="F-box_SF"/>
    <property type="match status" value="1"/>
</dbReference>
<dbReference type="AlphaFoldDB" id="A0A9P0J9U2"/>
<evidence type="ECO:0000259" key="1">
    <source>
        <dbReference type="PROSITE" id="PS50181"/>
    </source>
</evidence>
<dbReference type="Proteomes" id="UP001153620">
    <property type="component" value="Chromosome 4"/>
</dbReference>
<organism evidence="2 3">
    <name type="scientific">Chironomus riparius</name>
    <dbReference type="NCBI Taxonomy" id="315576"/>
    <lineage>
        <taxon>Eukaryota</taxon>
        <taxon>Metazoa</taxon>
        <taxon>Ecdysozoa</taxon>
        <taxon>Arthropoda</taxon>
        <taxon>Hexapoda</taxon>
        <taxon>Insecta</taxon>
        <taxon>Pterygota</taxon>
        <taxon>Neoptera</taxon>
        <taxon>Endopterygota</taxon>
        <taxon>Diptera</taxon>
        <taxon>Nematocera</taxon>
        <taxon>Chironomoidea</taxon>
        <taxon>Chironomidae</taxon>
        <taxon>Chironominae</taxon>
        <taxon>Chironomus</taxon>
    </lineage>
</organism>
<proteinExistence type="predicted"/>
<dbReference type="SUPFAM" id="SSF52047">
    <property type="entry name" value="RNI-like"/>
    <property type="match status" value="1"/>
</dbReference>
<name>A0A9P0J9U2_9DIPT</name>
<gene>
    <name evidence="2" type="ORF">CHIRRI_LOCUS14433</name>
</gene>